<dbReference type="EMBL" id="LNIX01000034">
    <property type="protein sequence ID" value="OXA40152.1"/>
    <property type="molecule type" value="Genomic_DNA"/>
</dbReference>
<evidence type="ECO:0000313" key="3">
    <source>
        <dbReference type="Proteomes" id="UP000198287"/>
    </source>
</evidence>
<reference evidence="2 3" key="1">
    <citation type="submission" date="2015-12" db="EMBL/GenBank/DDBJ databases">
        <title>The genome of Folsomia candida.</title>
        <authorList>
            <person name="Faddeeva A."/>
            <person name="Derks M.F."/>
            <person name="Anvar Y."/>
            <person name="Smit S."/>
            <person name="Van Straalen N."/>
            <person name="Roelofs D."/>
        </authorList>
    </citation>
    <scope>NUCLEOTIDE SEQUENCE [LARGE SCALE GENOMIC DNA]</scope>
    <source>
        <strain evidence="2 3">VU population</strain>
        <tissue evidence="2">Whole body</tissue>
    </source>
</reference>
<protein>
    <submittedName>
        <fullName evidence="2">Uncharacterized protein</fullName>
    </submittedName>
</protein>
<sequence>MKSWTKIVSAFFPLSYPASSREHVSHESIYPLFGSLCGNLLLTCEQCIAKKGCLYAKTWDHTITCLAREDIKKIWISRNYAECPSITTTTAPTQLEPPQPTVPVPSPRPGPTIVPSLPPPSSAPPRLPPAPTTTPLPSTTTPVFNFFNYQPTLIREFLLRAKDER</sequence>
<feature type="compositionally biased region" description="Pro residues" evidence="1">
    <location>
        <begin position="95"/>
        <end position="134"/>
    </location>
</feature>
<name>A0A226D3K3_FOLCA</name>
<dbReference type="Proteomes" id="UP000198287">
    <property type="component" value="Unassembled WGS sequence"/>
</dbReference>
<proteinExistence type="predicted"/>
<evidence type="ECO:0000256" key="1">
    <source>
        <dbReference type="SAM" id="MobiDB-lite"/>
    </source>
</evidence>
<comment type="caution">
    <text evidence="2">The sequence shown here is derived from an EMBL/GenBank/DDBJ whole genome shotgun (WGS) entry which is preliminary data.</text>
</comment>
<evidence type="ECO:0000313" key="2">
    <source>
        <dbReference type="EMBL" id="OXA40152.1"/>
    </source>
</evidence>
<feature type="region of interest" description="Disordered" evidence="1">
    <location>
        <begin position="88"/>
        <end position="137"/>
    </location>
</feature>
<organism evidence="2 3">
    <name type="scientific">Folsomia candida</name>
    <name type="common">Springtail</name>
    <dbReference type="NCBI Taxonomy" id="158441"/>
    <lineage>
        <taxon>Eukaryota</taxon>
        <taxon>Metazoa</taxon>
        <taxon>Ecdysozoa</taxon>
        <taxon>Arthropoda</taxon>
        <taxon>Hexapoda</taxon>
        <taxon>Collembola</taxon>
        <taxon>Entomobryomorpha</taxon>
        <taxon>Isotomoidea</taxon>
        <taxon>Isotomidae</taxon>
        <taxon>Proisotominae</taxon>
        <taxon>Folsomia</taxon>
    </lineage>
</organism>
<gene>
    <name evidence="2" type="ORF">Fcan01_24915</name>
</gene>
<dbReference type="AlphaFoldDB" id="A0A226D3K3"/>
<accession>A0A226D3K3</accession>
<keyword evidence="3" id="KW-1185">Reference proteome</keyword>